<reference evidence="2" key="2">
    <citation type="journal article" date="2023" name="IMA Fungus">
        <title>Comparative genomic study of the Penicillium genus elucidates a diverse pangenome and 15 lateral gene transfer events.</title>
        <authorList>
            <person name="Petersen C."/>
            <person name="Sorensen T."/>
            <person name="Nielsen M.R."/>
            <person name="Sondergaard T.E."/>
            <person name="Sorensen J.L."/>
            <person name="Fitzpatrick D.A."/>
            <person name="Frisvad J.C."/>
            <person name="Nielsen K.L."/>
        </authorList>
    </citation>
    <scope>NUCLEOTIDE SEQUENCE</scope>
    <source>
        <strain evidence="2">IBT 3081</strain>
    </source>
</reference>
<dbReference type="RefSeq" id="XP_056575956.1">
    <property type="nucleotide sequence ID" value="XM_056727384.1"/>
</dbReference>
<accession>A0A9W9RHU8</accession>
<dbReference type="OrthoDB" id="4368296at2759"/>
<evidence type="ECO:0000313" key="2">
    <source>
        <dbReference type="EMBL" id="KAJ5360470.1"/>
    </source>
</evidence>
<comment type="caution">
    <text evidence="2">The sequence shown here is derived from an EMBL/GenBank/DDBJ whole genome shotgun (WGS) entry which is preliminary data.</text>
</comment>
<dbReference type="Proteomes" id="UP001147752">
    <property type="component" value="Unassembled WGS sequence"/>
</dbReference>
<dbReference type="EMBL" id="JAPZBT010000004">
    <property type="protein sequence ID" value="KAJ5360470.1"/>
    <property type="molecule type" value="Genomic_DNA"/>
</dbReference>
<protein>
    <submittedName>
        <fullName evidence="2">Uncharacterized protein</fullName>
    </submittedName>
</protein>
<sequence>MLSTAPVTHLDNVNSTEPSNRQSGMESFQSCTQGFQQLRETYPSAASALDSVDDAIRKTAISLEIRDTQLSRLLNSDRASYGGTIVTQPEYNDRPETVTASSTIAQQLGNLDPPQISKLLCSHFMMTPSERSLLQDLASTEANSLDLHSDGDSASDEDSYGSSGRDPAPYKSQLSSTQITPQTETTVPNTQIHPSIELYEHENAQDDWDLLQSLLLAPDDRCKMHSMPNDQDEDIT</sequence>
<feature type="compositionally biased region" description="Polar residues" evidence="1">
    <location>
        <begin position="172"/>
        <end position="193"/>
    </location>
</feature>
<feature type="region of interest" description="Disordered" evidence="1">
    <location>
        <begin position="144"/>
        <end position="194"/>
    </location>
</feature>
<evidence type="ECO:0000256" key="1">
    <source>
        <dbReference type="SAM" id="MobiDB-lite"/>
    </source>
</evidence>
<reference evidence="2" key="1">
    <citation type="submission" date="2022-12" db="EMBL/GenBank/DDBJ databases">
        <authorList>
            <person name="Petersen C."/>
        </authorList>
    </citation>
    <scope>NUCLEOTIDE SEQUENCE</scope>
    <source>
        <strain evidence="2">IBT 3081</strain>
    </source>
</reference>
<dbReference type="AlphaFoldDB" id="A0A9W9RHU8"/>
<proteinExistence type="predicted"/>
<evidence type="ECO:0000313" key="3">
    <source>
        <dbReference type="Proteomes" id="UP001147752"/>
    </source>
</evidence>
<name>A0A9W9RHU8_9EURO</name>
<dbReference type="GeneID" id="81466567"/>
<feature type="region of interest" description="Disordered" evidence="1">
    <location>
        <begin position="1"/>
        <end position="30"/>
    </location>
</feature>
<gene>
    <name evidence="2" type="ORF">N7517_009661</name>
</gene>
<organism evidence="2 3">
    <name type="scientific">Penicillium concentricum</name>
    <dbReference type="NCBI Taxonomy" id="293559"/>
    <lineage>
        <taxon>Eukaryota</taxon>
        <taxon>Fungi</taxon>
        <taxon>Dikarya</taxon>
        <taxon>Ascomycota</taxon>
        <taxon>Pezizomycotina</taxon>
        <taxon>Eurotiomycetes</taxon>
        <taxon>Eurotiomycetidae</taxon>
        <taxon>Eurotiales</taxon>
        <taxon>Aspergillaceae</taxon>
        <taxon>Penicillium</taxon>
    </lineage>
</organism>
<keyword evidence="3" id="KW-1185">Reference proteome</keyword>